<dbReference type="HOGENOM" id="CLU_1487783_0_0_10"/>
<organism evidence="1 2">
    <name type="scientific">Hallella bergensis DSM 17361</name>
    <dbReference type="NCBI Taxonomy" id="585502"/>
    <lineage>
        <taxon>Bacteria</taxon>
        <taxon>Pseudomonadati</taxon>
        <taxon>Bacteroidota</taxon>
        <taxon>Bacteroidia</taxon>
        <taxon>Bacteroidales</taxon>
        <taxon>Prevotellaceae</taxon>
        <taxon>Hallella</taxon>
    </lineage>
</organism>
<dbReference type="OrthoDB" id="1028249at2"/>
<sequence>MELKADYETMIRTNLSEYLGRKGEVDERLPEAPDIEALWGKIGESYLPDAIREFNTYPTVALGWVMYVGMAVAKFWDEDWERYQKEEDLYTTLRDKSGFDHLDDYVRGEVLRLDDAGAEKLQAVVREASARVYGLMCRLNLEPGTESAFRAFVAALHQMYLMGAAMQLRRMGYHMTQLGGGHD</sequence>
<accession>D1PUL3</accession>
<reference evidence="1 2" key="1">
    <citation type="submission" date="2009-10" db="EMBL/GenBank/DDBJ databases">
        <authorList>
            <person name="Qin X."/>
            <person name="Bachman B."/>
            <person name="Battles P."/>
            <person name="Bell A."/>
            <person name="Bess C."/>
            <person name="Bickham C."/>
            <person name="Chaboub L."/>
            <person name="Chen D."/>
            <person name="Coyle M."/>
            <person name="Deiros D.R."/>
            <person name="Dinh H."/>
            <person name="Forbes L."/>
            <person name="Fowler G."/>
            <person name="Francisco L."/>
            <person name="Fu Q."/>
            <person name="Gubbala S."/>
            <person name="Hale W."/>
            <person name="Han Y."/>
            <person name="Hemphill L."/>
            <person name="Highlander S.K."/>
            <person name="Hirani K."/>
            <person name="Hogues M."/>
            <person name="Jackson L."/>
            <person name="Jakkamsetti A."/>
            <person name="Javaid M."/>
            <person name="Jiang H."/>
            <person name="Korchina V."/>
            <person name="Kovar C."/>
            <person name="Lara F."/>
            <person name="Lee S."/>
            <person name="Mata R."/>
            <person name="Mathew T."/>
            <person name="Moen C."/>
            <person name="Morales K."/>
            <person name="Munidasa M."/>
            <person name="Nazareth L."/>
            <person name="Ngo R."/>
            <person name="Nguyen L."/>
            <person name="Okwuonu G."/>
            <person name="Ongeri F."/>
            <person name="Patil S."/>
            <person name="Petrosino J."/>
            <person name="Pham C."/>
            <person name="Pham P."/>
            <person name="Pu L.-L."/>
            <person name="Puazo M."/>
            <person name="Raj R."/>
            <person name="Reid J."/>
            <person name="Rouhana J."/>
            <person name="Saada N."/>
            <person name="Shang Y."/>
            <person name="Simmons D."/>
            <person name="Thornton R."/>
            <person name="Warren J."/>
            <person name="Weissenberger G."/>
            <person name="Zhang J."/>
            <person name="Zhang L."/>
            <person name="Zhou C."/>
            <person name="Zhu D."/>
            <person name="Muzny D."/>
            <person name="Worley K."/>
            <person name="Gibbs R."/>
        </authorList>
    </citation>
    <scope>NUCLEOTIDE SEQUENCE [LARGE SCALE GENOMIC DNA]</scope>
    <source>
        <strain evidence="1 2">DSM 17361</strain>
    </source>
</reference>
<comment type="caution">
    <text evidence="1">The sequence shown here is derived from an EMBL/GenBank/DDBJ whole genome shotgun (WGS) entry which is preliminary data.</text>
</comment>
<evidence type="ECO:0000313" key="1">
    <source>
        <dbReference type="EMBL" id="EFA44852.1"/>
    </source>
</evidence>
<dbReference type="eggNOG" id="ENOG50339DB">
    <property type="taxonomic scope" value="Bacteria"/>
</dbReference>
<keyword evidence="2" id="KW-1185">Reference proteome</keyword>
<protein>
    <submittedName>
        <fullName evidence="1">Uncharacterized protein</fullName>
    </submittedName>
</protein>
<gene>
    <name evidence="1" type="ORF">HMPREF0645_0648</name>
</gene>
<dbReference type="AlphaFoldDB" id="D1PUL3"/>
<dbReference type="Proteomes" id="UP000003160">
    <property type="component" value="Unassembled WGS sequence"/>
</dbReference>
<name>D1PUL3_9BACT</name>
<dbReference type="EMBL" id="ACKS01000031">
    <property type="protein sequence ID" value="EFA44852.1"/>
    <property type="molecule type" value="Genomic_DNA"/>
</dbReference>
<evidence type="ECO:0000313" key="2">
    <source>
        <dbReference type="Proteomes" id="UP000003160"/>
    </source>
</evidence>
<dbReference type="RefSeq" id="WP_007172762.1">
    <property type="nucleotide sequence ID" value="NZ_GG704780.1"/>
</dbReference>
<proteinExistence type="predicted"/>